<comment type="caution">
    <text evidence="2">The sequence shown here is derived from an EMBL/GenBank/DDBJ whole genome shotgun (WGS) entry which is preliminary data.</text>
</comment>
<feature type="compositionally biased region" description="Polar residues" evidence="1">
    <location>
        <begin position="103"/>
        <end position="117"/>
    </location>
</feature>
<evidence type="ECO:0000313" key="3">
    <source>
        <dbReference type="Proteomes" id="UP000826656"/>
    </source>
</evidence>
<dbReference type="EMBL" id="JAIVGD010000023">
    <property type="protein sequence ID" value="KAH0744334.1"/>
    <property type="molecule type" value="Genomic_DNA"/>
</dbReference>
<evidence type="ECO:0000256" key="1">
    <source>
        <dbReference type="SAM" id="MobiDB-lite"/>
    </source>
</evidence>
<feature type="compositionally biased region" description="Basic and acidic residues" evidence="1">
    <location>
        <begin position="137"/>
        <end position="149"/>
    </location>
</feature>
<name>A0ABQ7UDI1_SOLTU</name>
<reference evidence="2 3" key="1">
    <citation type="journal article" date="2021" name="bioRxiv">
        <title>Chromosome-scale and haplotype-resolved genome assembly of a tetraploid potato cultivar.</title>
        <authorList>
            <person name="Sun H."/>
            <person name="Jiao W.-B."/>
            <person name="Krause K."/>
            <person name="Campoy J.A."/>
            <person name="Goel M."/>
            <person name="Folz-Donahue K."/>
            <person name="Kukat C."/>
            <person name="Huettel B."/>
            <person name="Schneeberger K."/>
        </authorList>
    </citation>
    <scope>NUCLEOTIDE SEQUENCE [LARGE SCALE GENOMIC DNA]</scope>
    <source>
        <strain evidence="2">SolTubOtavaFocal</strain>
        <tissue evidence="2">Leaves</tissue>
    </source>
</reference>
<feature type="compositionally biased region" description="Acidic residues" evidence="1">
    <location>
        <begin position="167"/>
        <end position="198"/>
    </location>
</feature>
<sequence>MLPEGEAVPENGGISSTSSPIPDPAPPKADSLETELLCDESFSEIIKEEVEEEVVSSDSLNERKRLRTVEEEEDSTEAVSDSNKSRRIDEEEEEKGQNEIDEQNGNQDSEQSGNQESEVADEKDGGNEENNEGAEDSEQKEGREDGENGDKEEEEKETEGGNQENNNGEEDQNEEDETEEVEKEDETEEIEKEDETEELPQFSTAEEEGEKHDLEEHRENVGGEDNVNRVNSEQNEEEEKETEEQKQKSAEKGKRPLFEEDEEEEHKQQAAKKWQKTSLIPITPIFSKFLRGESSHRTKGDQIQNSTPKVDTELVDIEINTDNNKGYDYHRDLAILKAMYDFKFINGYLPYPHSDELHNHIMDLMPDLNILGNDLTVKITAFEDDFNTVIILDGDNPEMAQPVEREIFDLSMQLWGNSDDNVGDGI</sequence>
<gene>
    <name evidence="2" type="ORF">KY290_032327</name>
</gene>
<dbReference type="Proteomes" id="UP000826656">
    <property type="component" value="Unassembled WGS sequence"/>
</dbReference>
<dbReference type="PANTHER" id="PTHR31662">
    <property type="entry name" value="BNAANNG10740D PROTEIN-RELATED"/>
    <property type="match status" value="1"/>
</dbReference>
<accession>A0ABQ7UDI1</accession>
<protein>
    <submittedName>
        <fullName evidence="2">Uncharacterized protein</fullName>
    </submittedName>
</protein>
<feature type="region of interest" description="Disordered" evidence="1">
    <location>
        <begin position="1"/>
        <end position="36"/>
    </location>
</feature>
<organism evidence="2 3">
    <name type="scientific">Solanum tuberosum</name>
    <name type="common">Potato</name>
    <dbReference type="NCBI Taxonomy" id="4113"/>
    <lineage>
        <taxon>Eukaryota</taxon>
        <taxon>Viridiplantae</taxon>
        <taxon>Streptophyta</taxon>
        <taxon>Embryophyta</taxon>
        <taxon>Tracheophyta</taxon>
        <taxon>Spermatophyta</taxon>
        <taxon>Magnoliopsida</taxon>
        <taxon>eudicotyledons</taxon>
        <taxon>Gunneridae</taxon>
        <taxon>Pentapetalae</taxon>
        <taxon>asterids</taxon>
        <taxon>lamiids</taxon>
        <taxon>Solanales</taxon>
        <taxon>Solanaceae</taxon>
        <taxon>Solanoideae</taxon>
        <taxon>Solaneae</taxon>
        <taxon>Solanum</taxon>
    </lineage>
</organism>
<feature type="compositionally biased region" description="Acidic residues" evidence="1">
    <location>
        <begin position="127"/>
        <end position="136"/>
    </location>
</feature>
<keyword evidence="3" id="KW-1185">Reference proteome</keyword>
<proteinExistence type="predicted"/>
<dbReference type="PANTHER" id="PTHR31662:SF104">
    <property type="entry name" value="LISH DOMAIN-CONTAINING PROTEIN C1711.05-LIKE"/>
    <property type="match status" value="1"/>
</dbReference>
<evidence type="ECO:0000313" key="2">
    <source>
        <dbReference type="EMBL" id="KAH0744334.1"/>
    </source>
</evidence>
<feature type="compositionally biased region" description="Basic and acidic residues" evidence="1">
    <location>
        <begin position="60"/>
        <end position="69"/>
    </location>
</feature>
<feature type="compositionally biased region" description="Basic and acidic residues" evidence="1">
    <location>
        <begin position="209"/>
        <end position="221"/>
    </location>
</feature>
<feature type="compositionally biased region" description="Basic and acidic residues" evidence="1">
    <location>
        <begin position="243"/>
        <end position="258"/>
    </location>
</feature>
<feature type="region of interest" description="Disordered" evidence="1">
    <location>
        <begin position="48"/>
        <end position="275"/>
    </location>
</feature>
<dbReference type="InterPro" id="IPR007592">
    <property type="entry name" value="GEBP"/>
</dbReference>
<feature type="compositionally biased region" description="Acidic residues" evidence="1">
    <location>
        <begin position="90"/>
        <end position="102"/>
    </location>
</feature>